<dbReference type="PANTHER" id="PTHR33362:SF5">
    <property type="entry name" value="C4-DICARBOXYLATE TRAP TRANSPORTER LARGE PERMEASE PROTEIN DCTM"/>
    <property type="match status" value="1"/>
</dbReference>
<dbReference type="NCBIfam" id="TIGR00786">
    <property type="entry name" value="dctM"/>
    <property type="match status" value="1"/>
</dbReference>
<feature type="transmembrane region" description="Helical" evidence="7">
    <location>
        <begin position="381"/>
        <end position="404"/>
    </location>
</feature>
<dbReference type="GO" id="GO:0005886">
    <property type="term" value="C:plasma membrane"/>
    <property type="evidence" value="ECO:0007669"/>
    <property type="project" value="UniProtKB-SubCell"/>
</dbReference>
<dbReference type="PANTHER" id="PTHR33362">
    <property type="entry name" value="SIALIC ACID TRAP TRANSPORTER PERMEASE PROTEIN SIAT-RELATED"/>
    <property type="match status" value="1"/>
</dbReference>
<organism evidence="9 10">
    <name type="scientific">Nitratireductor arenosus</name>
    <dbReference type="NCBI Taxonomy" id="2682096"/>
    <lineage>
        <taxon>Bacteria</taxon>
        <taxon>Pseudomonadati</taxon>
        <taxon>Pseudomonadota</taxon>
        <taxon>Alphaproteobacteria</taxon>
        <taxon>Hyphomicrobiales</taxon>
        <taxon>Phyllobacteriaceae</taxon>
        <taxon>Nitratireductor</taxon>
    </lineage>
</organism>
<keyword evidence="6 7" id="KW-0472">Membrane</keyword>
<proteinExistence type="inferred from homology"/>
<feature type="transmembrane region" description="Helical" evidence="7">
    <location>
        <begin position="240"/>
        <end position="258"/>
    </location>
</feature>
<dbReference type="Proteomes" id="UP000463224">
    <property type="component" value="Unassembled WGS sequence"/>
</dbReference>
<comment type="similarity">
    <text evidence="7">Belongs to the TRAP transporter large permease family.</text>
</comment>
<feature type="transmembrane region" description="Helical" evidence="7">
    <location>
        <begin position="78"/>
        <end position="98"/>
    </location>
</feature>
<dbReference type="AlphaFoldDB" id="A0A844QL19"/>
<comment type="subcellular location">
    <subcellularLocation>
        <location evidence="1 7">Cell inner membrane</location>
        <topology evidence="1 7">Multi-pass membrane protein</topology>
    </subcellularLocation>
</comment>
<evidence type="ECO:0000313" key="10">
    <source>
        <dbReference type="Proteomes" id="UP000463224"/>
    </source>
</evidence>
<keyword evidence="2" id="KW-1003">Cell membrane</keyword>
<keyword evidence="10" id="KW-1185">Reference proteome</keyword>
<dbReference type="InterPro" id="IPR004681">
    <property type="entry name" value="TRAP_DctM"/>
</dbReference>
<name>A0A844QL19_9HYPH</name>
<sequence length="449" mass="47421">MPRRHPCAPRTRRSPMAPIEVGLVGLACLIAAILLHVPVGIAMAAVGAAGYVMLTGNLSGMVSLFGTETVNMLTNQDFAVVMFFLLMGGFAGAAGISADIYRVANTWIGHYRGGLSMATILGCAGFGAIAGSSIATAATMAKIALPEMEKRNYALSLCTGTLAAGGTLGSLIPPSIIMVIYAVQVEQFVIDLFLAAIIPGLLSVALFVLAIRVQLLISPHLAGAGERIAWRGRMRETGRAWAPIGIIVVVMGGIYSGFFTVNEGAAVGLVLTLIFAVARKSLTRATFTETLFGSAGSIAMLYMIVIGANIFGYFLTLSHMPSEVATWVQGLDIPPLAIVFIIIAMYVLLGCVFDALAGMVLTLPFVVPIISGLGYDLVWWGIVNVMVIEIGMITPPVGINVFVIKGLRQDIPLGTIFRGITPFLIANVVALLLVVLFPQLATWLPDLLR</sequence>
<dbReference type="EMBL" id="WPHG01000003">
    <property type="protein sequence ID" value="MVA98650.1"/>
    <property type="molecule type" value="Genomic_DNA"/>
</dbReference>
<feature type="transmembrane region" description="Helical" evidence="7">
    <location>
        <begin position="327"/>
        <end position="349"/>
    </location>
</feature>
<feature type="transmembrane region" description="Helical" evidence="7">
    <location>
        <begin position="188"/>
        <end position="211"/>
    </location>
</feature>
<keyword evidence="3 7" id="KW-0997">Cell inner membrane</keyword>
<keyword evidence="7" id="KW-0813">Transport</keyword>
<evidence type="ECO:0000256" key="4">
    <source>
        <dbReference type="ARBA" id="ARBA00022692"/>
    </source>
</evidence>
<protein>
    <recommendedName>
        <fullName evidence="7">TRAP transporter large permease protein</fullName>
    </recommendedName>
</protein>
<feature type="transmembrane region" description="Helical" evidence="7">
    <location>
        <begin position="294"/>
        <end position="315"/>
    </location>
</feature>
<evidence type="ECO:0000313" key="9">
    <source>
        <dbReference type="EMBL" id="MVA98650.1"/>
    </source>
</evidence>
<comment type="function">
    <text evidence="7">Part of the tripartite ATP-independent periplasmic (TRAP) transport system.</text>
</comment>
<comment type="caution">
    <text evidence="9">The sequence shown here is derived from an EMBL/GenBank/DDBJ whole genome shotgun (WGS) entry which is preliminary data.</text>
</comment>
<comment type="subunit">
    <text evidence="7">The complex comprises the extracytoplasmic solute receptor protein and the two transmembrane proteins.</text>
</comment>
<feature type="transmembrane region" description="Helical" evidence="7">
    <location>
        <begin position="118"/>
        <end position="141"/>
    </location>
</feature>
<dbReference type="InterPro" id="IPR010656">
    <property type="entry name" value="DctM"/>
</dbReference>
<evidence type="ECO:0000256" key="1">
    <source>
        <dbReference type="ARBA" id="ARBA00004429"/>
    </source>
</evidence>
<feature type="transmembrane region" description="Helical" evidence="7">
    <location>
        <begin position="21"/>
        <end position="42"/>
    </location>
</feature>
<feature type="domain" description="TRAP C4-dicarboxylate transport system permease DctM subunit" evidence="8">
    <location>
        <begin position="26"/>
        <end position="440"/>
    </location>
</feature>
<dbReference type="PIRSF" id="PIRSF006066">
    <property type="entry name" value="HI0050"/>
    <property type="match status" value="1"/>
</dbReference>
<feature type="transmembrane region" description="Helical" evidence="7">
    <location>
        <begin position="356"/>
        <end position="375"/>
    </location>
</feature>
<evidence type="ECO:0000256" key="2">
    <source>
        <dbReference type="ARBA" id="ARBA00022475"/>
    </source>
</evidence>
<reference evidence="9 10" key="1">
    <citation type="submission" date="2019-12" db="EMBL/GenBank/DDBJ databases">
        <title>Nitratireductor arenosus sp. nov., Isolated from sea sand, Jeju island, South Korea.</title>
        <authorList>
            <person name="Kim W."/>
        </authorList>
    </citation>
    <scope>NUCLEOTIDE SEQUENCE [LARGE SCALE GENOMIC DNA]</scope>
    <source>
        <strain evidence="9 10">CAU 1489</strain>
    </source>
</reference>
<evidence type="ECO:0000256" key="7">
    <source>
        <dbReference type="RuleBase" id="RU369079"/>
    </source>
</evidence>
<evidence type="ECO:0000256" key="3">
    <source>
        <dbReference type="ARBA" id="ARBA00022519"/>
    </source>
</evidence>
<evidence type="ECO:0000259" key="8">
    <source>
        <dbReference type="Pfam" id="PF06808"/>
    </source>
</evidence>
<evidence type="ECO:0000256" key="6">
    <source>
        <dbReference type="ARBA" id="ARBA00023136"/>
    </source>
</evidence>
<accession>A0A844QL19</accession>
<dbReference type="Pfam" id="PF06808">
    <property type="entry name" value="DctM"/>
    <property type="match status" value="1"/>
</dbReference>
<gene>
    <name evidence="9" type="ORF">GN330_15495</name>
</gene>
<feature type="transmembrane region" description="Helical" evidence="7">
    <location>
        <begin position="48"/>
        <end position="66"/>
    </location>
</feature>
<evidence type="ECO:0000256" key="5">
    <source>
        <dbReference type="ARBA" id="ARBA00022989"/>
    </source>
</evidence>
<keyword evidence="4 7" id="KW-0812">Transmembrane</keyword>
<dbReference type="GO" id="GO:0022857">
    <property type="term" value="F:transmembrane transporter activity"/>
    <property type="evidence" value="ECO:0007669"/>
    <property type="project" value="UniProtKB-UniRule"/>
</dbReference>
<keyword evidence="5 7" id="KW-1133">Transmembrane helix</keyword>
<feature type="transmembrane region" description="Helical" evidence="7">
    <location>
        <begin position="416"/>
        <end position="441"/>
    </location>
</feature>
<feature type="transmembrane region" description="Helical" evidence="7">
    <location>
        <begin position="153"/>
        <end position="182"/>
    </location>
</feature>
<feature type="transmembrane region" description="Helical" evidence="7">
    <location>
        <begin position="264"/>
        <end position="282"/>
    </location>
</feature>